<accession>A0A6G1E2S5</accession>
<sequence length="158" mass="16579">MPPPVACIPVVEKPSPRAPQSPPVKPFYPVDMTTTTMVEIPSWPAQPPAAGPVSYTHLYPVDMTTTTMVEIPSWPARPPAVGPCGGSCCAPCYQGCYEGCRCGSCGRVYGYSVPSARPPSLLPPPCYGGGATMSTPYCGGYSGCRLVNEEDPTACTIM</sequence>
<evidence type="ECO:0000313" key="1">
    <source>
        <dbReference type="EMBL" id="KAF0918866.1"/>
    </source>
</evidence>
<comment type="caution">
    <text evidence="1">The sequence shown here is derived from an EMBL/GenBank/DDBJ whole genome shotgun (WGS) entry which is preliminary data.</text>
</comment>
<gene>
    <name evidence="1" type="ORF">E2562_026701</name>
</gene>
<dbReference type="Proteomes" id="UP000479710">
    <property type="component" value="Unassembled WGS sequence"/>
</dbReference>
<proteinExistence type="predicted"/>
<keyword evidence="2" id="KW-1185">Reference proteome</keyword>
<reference evidence="1 2" key="1">
    <citation type="submission" date="2019-11" db="EMBL/GenBank/DDBJ databases">
        <title>Whole genome sequence of Oryza granulata.</title>
        <authorList>
            <person name="Li W."/>
        </authorList>
    </citation>
    <scope>NUCLEOTIDE SEQUENCE [LARGE SCALE GENOMIC DNA]</scope>
    <source>
        <strain evidence="2">cv. Menghai</strain>
        <tissue evidence="1">Leaf</tissue>
    </source>
</reference>
<protein>
    <submittedName>
        <fullName evidence="1">Uncharacterized protein</fullName>
    </submittedName>
</protein>
<name>A0A6G1E2S5_9ORYZ</name>
<dbReference type="AlphaFoldDB" id="A0A6G1E2S5"/>
<dbReference type="EMBL" id="SPHZ02000005">
    <property type="protein sequence ID" value="KAF0918866.1"/>
    <property type="molecule type" value="Genomic_DNA"/>
</dbReference>
<dbReference type="OrthoDB" id="785270at2759"/>
<organism evidence="1 2">
    <name type="scientific">Oryza meyeriana var. granulata</name>
    <dbReference type="NCBI Taxonomy" id="110450"/>
    <lineage>
        <taxon>Eukaryota</taxon>
        <taxon>Viridiplantae</taxon>
        <taxon>Streptophyta</taxon>
        <taxon>Embryophyta</taxon>
        <taxon>Tracheophyta</taxon>
        <taxon>Spermatophyta</taxon>
        <taxon>Magnoliopsida</taxon>
        <taxon>Liliopsida</taxon>
        <taxon>Poales</taxon>
        <taxon>Poaceae</taxon>
        <taxon>BOP clade</taxon>
        <taxon>Oryzoideae</taxon>
        <taxon>Oryzeae</taxon>
        <taxon>Oryzinae</taxon>
        <taxon>Oryza</taxon>
        <taxon>Oryza meyeriana</taxon>
    </lineage>
</organism>
<evidence type="ECO:0000313" key="2">
    <source>
        <dbReference type="Proteomes" id="UP000479710"/>
    </source>
</evidence>